<gene>
    <name evidence="1" type="ORF">LCGC14_1874380</name>
</gene>
<sequence>STSTNVPLAADSVADGQHTFYVRAKDMAQNVGGAVG</sequence>
<evidence type="ECO:0000313" key="1">
    <source>
        <dbReference type="EMBL" id="KKL93470.1"/>
    </source>
</evidence>
<accession>A0A0F9II33</accession>
<comment type="caution">
    <text evidence="1">The sequence shown here is derived from an EMBL/GenBank/DDBJ whole genome shotgun (WGS) entry which is preliminary data.</text>
</comment>
<dbReference type="EMBL" id="LAZR01019178">
    <property type="protein sequence ID" value="KKL93470.1"/>
    <property type="molecule type" value="Genomic_DNA"/>
</dbReference>
<evidence type="ECO:0008006" key="2">
    <source>
        <dbReference type="Google" id="ProtNLM"/>
    </source>
</evidence>
<proteinExistence type="predicted"/>
<dbReference type="AlphaFoldDB" id="A0A0F9II33"/>
<feature type="non-terminal residue" evidence="1">
    <location>
        <position position="1"/>
    </location>
</feature>
<protein>
    <recommendedName>
        <fullName evidence="2">Bacterial Ig-like domain-containing protein</fullName>
    </recommendedName>
</protein>
<reference evidence="1" key="1">
    <citation type="journal article" date="2015" name="Nature">
        <title>Complex archaea that bridge the gap between prokaryotes and eukaryotes.</title>
        <authorList>
            <person name="Spang A."/>
            <person name="Saw J.H."/>
            <person name="Jorgensen S.L."/>
            <person name="Zaremba-Niedzwiedzka K."/>
            <person name="Martijn J."/>
            <person name="Lind A.E."/>
            <person name="van Eijk R."/>
            <person name="Schleper C."/>
            <person name="Guy L."/>
            <person name="Ettema T.J."/>
        </authorList>
    </citation>
    <scope>NUCLEOTIDE SEQUENCE</scope>
</reference>
<name>A0A0F9II33_9ZZZZ</name>
<organism evidence="1">
    <name type="scientific">marine sediment metagenome</name>
    <dbReference type="NCBI Taxonomy" id="412755"/>
    <lineage>
        <taxon>unclassified sequences</taxon>
        <taxon>metagenomes</taxon>
        <taxon>ecological metagenomes</taxon>
    </lineage>
</organism>